<feature type="region of interest" description="Disordered" evidence="1">
    <location>
        <begin position="1"/>
        <end position="20"/>
    </location>
</feature>
<organism evidence="3 4">
    <name type="scientific">Methylorubrum podarium</name>
    <dbReference type="NCBI Taxonomy" id="200476"/>
    <lineage>
        <taxon>Bacteria</taxon>
        <taxon>Pseudomonadati</taxon>
        <taxon>Pseudomonadota</taxon>
        <taxon>Alphaproteobacteria</taxon>
        <taxon>Hyphomicrobiales</taxon>
        <taxon>Methylobacteriaceae</taxon>
        <taxon>Methylorubrum</taxon>
    </lineage>
</organism>
<proteinExistence type="predicted"/>
<gene>
    <name evidence="3" type="ORF">ABS772_23280</name>
</gene>
<evidence type="ECO:0000313" key="3">
    <source>
        <dbReference type="EMBL" id="MER2252847.1"/>
    </source>
</evidence>
<dbReference type="Gene3D" id="3.90.550.10">
    <property type="entry name" value="Spore Coat Polysaccharide Biosynthesis Protein SpsA, Chain A"/>
    <property type="match status" value="1"/>
</dbReference>
<accession>A0ABV1QTU7</accession>
<dbReference type="InterPro" id="IPR001173">
    <property type="entry name" value="Glyco_trans_2-like"/>
</dbReference>
<dbReference type="Proteomes" id="UP001480955">
    <property type="component" value="Unassembled WGS sequence"/>
</dbReference>
<name>A0ABV1QTU7_9HYPH</name>
<dbReference type="RefSeq" id="WP_238255241.1">
    <property type="nucleotide sequence ID" value="NZ_BPRD01000149.1"/>
</dbReference>
<evidence type="ECO:0000256" key="1">
    <source>
        <dbReference type="SAM" id="MobiDB-lite"/>
    </source>
</evidence>
<keyword evidence="4" id="KW-1185">Reference proteome</keyword>
<dbReference type="GO" id="GO:0016757">
    <property type="term" value="F:glycosyltransferase activity"/>
    <property type="evidence" value="ECO:0007669"/>
    <property type="project" value="UniProtKB-KW"/>
</dbReference>
<dbReference type="InterPro" id="IPR029044">
    <property type="entry name" value="Nucleotide-diphossugar_trans"/>
</dbReference>
<dbReference type="PANTHER" id="PTHR43685:SF2">
    <property type="entry name" value="GLYCOSYLTRANSFERASE 2-LIKE DOMAIN-CONTAINING PROTEIN"/>
    <property type="match status" value="1"/>
</dbReference>
<keyword evidence="3" id="KW-0808">Transferase</keyword>
<keyword evidence="3" id="KW-0328">Glycosyltransferase</keyword>
<protein>
    <submittedName>
        <fullName evidence="3">Glycosyltransferase</fullName>
        <ecNumber evidence="3">2.4.-.-</ecNumber>
    </submittedName>
</protein>
<dbReference type="SUPFAM" id="SSF53448">
    <property type="entry name" value="Nucleotide-diphospho-sugar transferases"/>
    <property type="match status" value="1"/>
</dbReference>
<feature type="domain" description="Glycosyltransferase 2-like" evidence="2">
    <location>
        <begin position="24"/>
        <end position="155"/>
    </location>
</feature>
<dbReference type="Pfam" id="PF00535">
    <property type="entry name" value="Glycos_transf_2"/>
    <property type="match status" value="1"/>
</dbReference>
<dbReference type="EMBL" id="JBELQE010000122">
    <property type="protein sequence ID" value="MER2252847.1"/>
    <property type="molecule type" value="Genomic_DNA"/>
</dbReference>
<dbReference type="EC" id="2.4.-.-" evidence="3"/>
<sequence>MAASMPRAPSHPGPDRSGPTSAVSVIIAVRNGLPFVTEAVASALAQVGPDGAAVLDAVIVVDDGSTDGTLDELARIEDPRLTLMRNPGRGVSAARNAGIAASRSPWLLFLDADDRLVPDALSALLAEARPGLVAVYGDYERIDRDGHAFGRRRFLHRHRAKPSGDVLTALLAGNFLINGGVVICARDACQRANGFDPALALCEDWHFWCRLAALGPFAHVRRRVMDYRVHQTSVMMHKQRRFSDFEPAFETIFADPLITGRIPGAALQDLRRRGQVSLLTYCAQQAVRSRAMDEACTLTLAAIGRRPGRAPWVMARVAGAMAGL</sequence>
<evidence type="ECO:0000259" key="2">
    <source>
        <dbReference type="Pfam" id="PF00535"/>
    </source>
</evidence>
<dbReference type="InterPro" id="IPR050834">
    <property type="entry name" value="Glycosyltransf_2"/>
</dbReference>
<evidence type="ECO:0000313" key="4">
    <source>
        <dbReference type="Proteomes" id="UP001480955"/>
    </source>
</evidence>
<comment type="caution">
    <text evidence="3">The sequence shown here is derived from an EMBL/GenBank/DDBJ whole genome shotgun (WGS) entry which is preliminary data.</text>
</comment>
<dbReference type="PANTHER" id="PTHR43685">
    <property type="entry name" value="GLYCOSYLTRANSFERASE"/>
    <property type="match status" value="1"/>
</dbReference>
<reference evidence="3 4" key="1">
    <citation type="submission" date="2024-06" db="EMBL/GenBank/DDBJ databases">
        <authorList>
            <person name="Campbell A.G."/>
        </authorList>
    </citation>
    <scope>NUCLEOTIDE SEQUENCE [LARGE SCALE GENOMIC DNA]</scope>
    <source>
        <strain evidence="3 4">EM12</strain>
    </source>
</reference>